<name>A0A1H6FB97_9GAMM</name>
<proteinExistence type="predicted"/>
<dbReference type="Proteomes" id="UP000236724">
    <property type="component" value="Unassembled WGS sequence"/>
</dbReference>
<keyword evidence="2" id="KW-1185">Reference proteome</keyword>
<organism evidence="1 2">
    <name type="scientific">Candidatus Venteria ishoeyi</name>
    <dbReference type="NCBI Taxonomy" id="1899563"/>
    <lineage>
        <taxon>Bacteria</taxon>
        <taxon>Pseudomonadati</taxon>
        <taxon>Pseudomonadota</taxon>
        <taxon>Gammaproteobacteria</taxon>
        <taxon>Thiotrichales</taxon>
        <taxon>Thiotrichaceae</taxon>
        <taxon>Venteria</taxon>
    </lineage>
</organism>
<dbReference type="RefSeq" id="WP_103920188.1">
    <property type="nucleotide sequence ID" value="NZ_FMSV02000491.1"/>
</dbReference>
<evidence type="ECO:0008006" key="3">
    <source>
        <dbReference type="Google" id="ProtNLM"/>
    </source>
</evidence>
<evidence type="ECO:0000313" key="1">
    <source>
        <dbReference type="EMBL" id="SEH06406.1"/>
    </source>
</evidence>
<reference evidence="1 2" key="1">
    <citation type="submission" date="2016-10" db="EMBL/GenBank/DDBJ databases">
        <authorList>
            <person name="de Groot N.N."/>
        </authorList>
    </citation>
    <scope>NUCLEOTIDE SEQUENCE [LARGE SCALE GENOMIC DNA]</scope>
    <source>
        <strain evidence="1">MBHS1</strain>
    </source>
</reference>
<evidence type="ECO:0000313" key="2">
    <source>
        <dbReference type="Proteomes" id="UP000236724"/>
    </source>
</evidence>
<accession>A0A1H6FB97</accession>
<protein>
    <recommendedName>
        <fullName evidence="3">Type II secretion system protein GspC N-terminal domain-containing protein</fullName>
    </recommendedName>
</protein>
<sequence>MLPKSPLKLFFLVLSAGLISTIAAWKWVPEPNMDDILPEMHKNDWQLPMVKNNSEIKALYQKLQKTAIWGEDNVQSTGKKSRVSQAKQQVKQQVNWTFVGISEEQGKRYMLAMNAKDKKITRHHPDDNPALQDGSQLITVHDNSIIILQEQETETKELKLYQ</sequence>
<dbReference type="EMBL" id="FMSV02000491">
    <property type="protein sequence ID" value="SEH06406.1"/>
    <property type="molecule type" value="Genomic_DNA"/>
</dbReference>
<gene>
    <name evidence="1" type="ORF">MBHS_02268</name>
</gene>
<dbReference type="AlphaFoldDB" id="A0A1H6FB97"/>